<feature type="binding site" evidence="8">
    <location>
        <position position="105"/>
    </location>
    <ligand>
        <name>substrate</name>
    </ligand>
</feature>
<evidence type="ECO:0000256" key="5">
    <source>
        <dbReference type="ARBA" id="ARBA00023027"/>
    </source>
</evidence>
<evidence type="ECO:0000313" key="15">
    <source>
        <dbReference type="WBParaSite" id="TREG1_70880.1"/>
    </source>
</evidence>
<comment type="catalytic activity">
    <reaction evidence="6 11">
        <text>(S)-malate + NAD(+) = oxaloacetate + NADH + H(+)</text>
        <dbReference type="Rhea" id="RHEA:21432"/>
        <dbReference type="ChEBI" id="CHEBI:15378"/>
        <dbReference type="ChEBI" id="CHEBI:15589"/>
        <dbReference type="ChEBI" id="CHEBI:16452"/>
        <dbReference type="ChEBI" id="CHEBI:57540"/>
        <dbReference type="ChEBI" id="CHEBI:57945"/>
        <dbReference type="EC" id="1.1.1.37"/>
    </reaction>
</comment>
<accession>A0AA85K7D5</accession>
<keyword evidence="3 11" id="KW-0816">Tricarboxylic acid cycle</keyword>
<dbReference type="Gene3D" id="3.90.110.10">
    <property type="entry name" value="Lactate dehydrogenase/glycoside hydrolase, family 4, C-terminal"/>
    <property type="match status" value="1"/>
</dbReference>
<dbReference type="GO" id="GO:0006099">
    <property type="term" value="P:tricarboxylic acid cycle"/>
    <property type="evidence" value="ECO:0007669"/>
    <property type="project" value="UniProtKB-KW"/>
</dbReference>
<feature type="binding site" evidence="9">
    <location>
        <begin position="32"/>
        <end position="38"/>
    </location>
    <ligand>
        <name>NAD(+)</name>
        <dbReference type="ChEBI" id="CHEBI:57540"/>
    </ligand>
</feature>
<comment type="similarity">
    <text evidence="1">Belongs to the LDH/MDH superfamily. MDH type 1 family.</text>
</comment>
<dbReference type="InterPro" id="IPR001236">
    <property type="entry name" value="Lactate/malate_DH_N"/>
</dbReference>
<dbReference type="AlphaFoldDB" id="A0AA85K7D5"/>
<evidence type="ECO:0000256" key="3">
    <source>
        <dbReference type="ARBA" id="ARBA00022532"/>
    </source>
</evidence>
<feature type="binding site" evidence="9">
    <location>
        <position position="252"/>
    </location>
    <ligand>
        <name>NAD(+)</name>
        <dbReference type="ChEBI" id="CHEBI:57540"/>
    </ligand>
</feature>
<evidence type="ECO:0000256" key="10">
    <source>
        <dbReference type="RuleBase" id="RU003369"/>
    </source>
</evidence>
<feature type="active site" description="Proton acceptor" evidence="7">
    <location>
        <position position="201"/>
    </location>
</feature>
<evidence type="ECO:0000256" key="7">
    <source>
        <dbReference type="PIRSR" id="PIRSR000102-1"/>
    </source>
</evidence>
<sequence length="341" mass="36237">MFSKGVNVFRFAVNLRSFVTVSKSAQKVAVLGASGGIGQPLSLLLKQSPLISHLSLYDIAHVKGVAADLSHIETQATVTSHLGPAELADCLTGANVVVIPAGMPRKPGMTRDDLFNTNASIVAQLVDECAKSCPKAMICIITNPVNSTVPIAAEILKRHNAYDPKRLFGVTTLDVIRSNTFIAQAKDLAVRKVSCPVIGGHSGITILPVISQCTPHVSFPQDEREKITKRIQEAGTEVVEAKAGMGSATLSMAYAGARFATSLLEAMSGRAGIVECAFVQSDVTECEFFSTPLALGASGVEKNMGIGKLNEYEIELLKKLIPELKANIKKGKEFAATFTPK</sequence>
<evidence type="ECO:0000256" key="8">
    <source>
        <dbReference type="PIRSR" id="PIRSR000102-2"/>
    </source>
</evidence>
<reference evidence="14" key="1">
    <citation type="submission" date="2022-06" db="EMBL/GenBank/DDBJ databases">
        <authorList>
            <person name="Berger JAMES D."/>
            <person name="Berger JAMES D."/>
        </authorList>
    </citation>
    <scope>NUCLEOTIDE SEQUENCE [LARGE SCALE GENOMIC DNA]</scope>
</reference>
<feature type="binding site" evidence="9">
    <location>
        <position position="118"/>
    </location>
    <ligand>
        <name>NAD(+)</name>
        <dbReference type="ChEBI" id="CHEBI:57540"/>
    </ligand>
</feature>
<dbReference type="SUPFAM" id="SSF51735">
    <property type="entry name" value="NAD(P)-binding Rossmann-fold domains"/>
    <property type="match status" value="1"/>
</dbReference>
<proteinExistence type="inferred from homology"/>
<dbReference type="InterPro" id="IPR010097">
    <property type="entry name" value="Malate_DH_type1"/>
</dbReference>
<evidence type="ECO:0000256" key="9">
    <source>
        <dbReference type="PIRSR" id="PIRSR000102-3"/>
    </source>
</evidence>
<dbReference type="Proteomes" id="UP000050795">
    <property type="component" value="Unassembled WGS sequence"/>
</dbReference>
<dbReference type="GO" id="GO:0006108">
    <property type="term" value="P:malate metabolic process"/>
    <property type="evidence" value="ECO:0007669"/>
    <property type="project" value="InterPro"/>
</dbReference>
<evidence type="ECO:0000256" key="2">
    <source>
        <dbReference type="ARBA" id="ARBA00011738"/>
    </source>
</evidence>
<dbReference type="CDD" id="cd01337">
    <property type="entry name" value="MDH_glyoxysomal_mitochondrial"/>
    <property type="match status" value="1"/>
</dbReference>
<dbReference type="GO" id="GO:0030060">
    <property type="term" value="F:L-malate dehydrogenase (NAD+) activity"/>
    <property type="evidence" value="ECO:0007669"/>
    <property type="project" value="UniProtKB-EC"/>
</dbReference>
<evidence type="ECO:0000256" key="6">
    <source>
        <dbReference type="ARBA" id="ARBA00048313"/>
    </source>
</evidence>
<feature type="domain" description="Lactate/malate dehydrogenase N-terminal" evidence="12">
    <location>
        <begin position="27"/>
        <end position="169"/>
    </location>
</feature>
<evidence type="ECO:0000259" key="12">
    <source>
        <dbReference type="Pfam" id="PF00056"/>
    </source>
</evidence>
<evidence type="ECO:0000259" key="13">
    <source>
        <dbReference type="Pfam" id="PF02866"/>
    </source>
</evidence>
<feature type="binding site" evidence="8">
    <location>
        <position position="177"/>
    </location>
    <ligand>
        <name>substrate</name>
    </ligand>
</feature>
<dbReference type="SUPFAM" id="SSF56327">
    <property type="entry name" value="LDH C-terminal domain-like"/>
    <property type="match status" value="1"/>
</dbReference>
<dbReference type="PROSITE" id="PS00068">
    <property type="entry name" value="MDH"/>
    <property type="match status" value="1"/>
</dbReference>
<feature type="binding site" evidence="8">
    <location>
        <position position="111"/>
    </location>
    <ligand>
        <name>substrate</name>
    </ligand>
</feature>
<feature type="binding site" evidence="9">
    <location>
        <position position="58"/>
    </location>
    <ligand>
        <name>NAD(+)</name>
        <dbReference type="ChEBI" id="CHEBI:57540"/>
    </ligand>
</feature>
<organism evidence="14 15">
    <name type="scientific">Trichobilharzia regenti</name>
    <name type="common">Nasal bird schistosome</name>
    <dbReference type="NCBI Taxonomy" id="157069"/>
    <lineage>
        <taxon>Eukaryota</taxon>
        <taxon>Metazoa</taxon>
        <taxon>Spiralia</taxon>
        <taxon>Lophotrochozoa</taxon>
        <taxon>Platyhelminthes</taxon>
        <taxon>Trematoda</taxon>
        <taxon>Digenea</taxon>
        <taxon>Strigeidida</taxon>
        <taxon>Schistosomatoidea</taxon>
        <taxon>Schistosomatidae</taxon>
        <taxon>Trichobilharzia</taxon>
    </lineage>
</organism>
<dbReference type="Gene3D" id="3.40.50.720">
    <property type="entry name" value="NAD(P)-binding Rossmann-like Domain"/>
    <property type="match status" value="1"/>
</dbReference>
<dbReference type="Pfam" id="PF02866">
    <property type="entry name" value="Ldh_1_C"/>
    <property type="match status" value="1"/>
</dbReference>
<keyword evidence="4 10" id="KW-0560">Oxidoreductase</keyword>
<evidence type="ECO:0000313" key="14">
    <source>
        <dbReference type="Proteomes" id="UP000050795"/>
    </source>
</evidence>
<dbReference type="InterPro" id="IPR022383">
    <property type="entry name" value="Lactate/malate_DH_C"/>
</dbReference>
<feature type="domain" description="Lactate/malate dehydrogenase C-terminal" evidence="13">
    <location>
        <begin position="171"/>
        <end position="334"/>
    </location>
</feature>
<dbReference type="InterPro" id="IPR001557">
    <property type="entry name" value="L-lactate/malate_DH"/>
</dbReference>
<comment type="subunit">
    <text evidence="2">Homodimer.</text>
</comment>
<dbReference type="FunFam" id="3.40.50.720:FF:000013">
    <property type="entry name" value="Malate dehydrogenase"/>
    <property type="match status" value="1"/>
</dbReference>
<dbReference type="InterPro" id="IPR015955">
    <property type="entry name" value="Lactate_DH/Glyco_Ohase_4_C"/>
</dbReference>
<name>A0AA85K7D5_TRIRE</name>
<dbReference type="NCBIfam" id="TIGR01772">
    <property type="entry name" value="MDH_euk_gproteo"/>
    <property type="match status" value="1"/>
</dbReference>
<dbReference type="FunFam" id="3.90.110.10:FF:000001">
    <property type="entry name" value="Malate dehydrogenase"/>
    <property type="match status" value="1"/>
</dbReference>
<dbReference type="GO" id="GO:0005739">
    <property type="term" value="C:mitochondrion"/>
    <property type="evidence" value="ECO:0007669"/>
    <property type="project" value="TreeGrafter"/>
</dbReference>
<dbReference type="PANTHER" id="PTHR11540:SF16">
    <property type="entry name" value="MALATE DEHYDROGENASE, MITOCHONDRIAL"/>
    <property type="match status" value="1"/>
</dbReference>
<feature type="binding site" evidence="9">
    <location>
        <begin position="141"/>
        <end position="143"/>
    </location>
    <ligand>
        <name>NAD(+)</name>
        <dbReference type="ChEBI" id="CHEBI:57540"/>
    </ligand>
</feature>
<reference evidence="15" key="2">
    <citation type="submission" date="2023-11" db="UniProtKB">
        <authorList>
            <consortium name="WormBaseParasite"/>
        </authorList>
    </citation>
    <scope>IDENTIFICATION</scope>
</reference>
<dbReference type="InterPro" id="IPR036291">
    <property type="entry name" value="NAD(P)-bd_dom_sf"/>
</dbReference>
<evidence type="ECO:0000256" key="4">
    <source>
        <dbReference type="ARBA" id="ARBA00023002"/>
    </source>
</evidence>
<dbReference type="PIRSF" id="PIRSF000102">
    <property type="entry name" value="Lac_mal_DH"/>
    <property type="match status" value="1"/>
</dbReference>
<feature type="binding site" evidence="8">
    <location>
        <position position="143"/>
    </location>
    <ligand>
        <name>substrate</name>
    </ligand>
</feature>
<dbReference type="EC" id="1.1.1.37" evidence="11"/>
<protein>
    <recommendedName>
        <fullName evidence="11">Malate dehydrogenase</fullName>
        <ecNumber evidence="11">1.1.1.37</ecNumber>
    </recommendedName>
</protein>
<dbReference type="PANTHER" id="PTHR11540">
    <property type="entry name" value="MALATE AND LACTATE DEHYDROGENASE"/>
    <property type="match status" value="1"/>
</dbReference>
<dbReference type="WBParaSite" id="TREG1_70880.1">
    <property type="protein sequence ID" value="TREG1_70880.1"/>
    <property type="gene ID" value="TREG1_70880"/>
</dbReference>
<evidence type="ECO:0000256" key="11">
    <source>
        <dbReference type="RuleBase" id="RU003405"/>
    </source>
</evidence>
<keyword evidence="5 9" id="KW-0520">NAD</keyword>
<dbReference type="Pfam" id="PF00056">
    <property type="entry name" value="Ldh_1_N"/>
    <property type="match status" value="1"/>
</dbReference>
<dbReference type="InterPro" id="IPR001252">
    <property type="entry name" value="Malate_DH_AS"/>
</dbReference>
<keyword evidence="14" id="KW-1185">Reference proteome</keyword>
<evidence type="ECO:0000256" key="1">
    <source>
        <dbReference type="ARBA" id="ARBA00008824"/>
    </source>
</evidence>